<evidence type="ECO:0000313" key="3">
    <source>
        <dbReference type="Proteomes" id="UP001595916"/>
    </source>
</evidence>
<dbReference type="Gene3D" id="3.10.620.30">
    <property type="match status" value="1"/>
</dbReference>
<comment type="caution">
    <text evidence="2">The sequence shown here is derived from an EMBL/GenBank/DDBJ whole genome shotgun (WGS) entry which is preliminary data.</text>
</comment>
<name>A0ABV9QRA4_9FIRM</name>
<feature type="domain" description="Transglutaminase-like" evidence="1">
    <location>
        <begin position="166"/>
        <end position="259"/>
    </location>
</feature>
<dbReference type="Proteomes" id="UP001595916">
    <property type="component" value="Unassembled WGS sequence"/>
</dbReference>
<accession>A0ABV9QRA4</accession>
<organism evidence="2 3">
    <name type="scientific">Filifactor villosus</name>
    <dbReference type="NCBI Taxonomy" id="29374"/>
    <lineage>
        <taxon>Bacteria</taxon>
        <taxon>Bacillati</taxon>
        <taxon>Bacillota</taxon>
        <taxon>Clostridia</taxon>
        <taxon>Peptostreptococcales</taxon>
        <taxon>Filifactoraceae</taxon>
        <taxon>Filifactor</taxon>
    </lineage>
</organism>
<evidence type="ECO:0000259" key="1">
    <source>
        <dbReference type="Pfam" id="PF01841"/>
    </source>
</evidence>
<keyword evidence="3" id="KW-1185">Reference proteome</keyword>
<gene>
    <name evidence="2" type="ORF">ACFO4R_08695</name>
</gene>
<dbReference type="Pfam" id="PF01841">
    <property type="entry name" value="Transglut_core"/>
    <property type="match status" value="1"/>
</dbReference>
<dbReference type="InterPro" id="IPR002931">
    <property type="entry name" value="Transglutaminase-like"/>
</dbReference>
<proteinExistence type="predicted"/>
<dbReference type="InterPro" id="IPR038765">
    <property type="entry name" value="Papain-like_cys_pep_sf"/>
</dbReference>
<dbReference type="RefSeq" id="WP_379788703.1">
    <property type="nucleotide sequence ID" value="NZ_JBHSHL010000034.1"/>
</dbReference>
<dbReference type="SUPFAM" id="SSF54001">
    <property type="entry name" value="Cysteine proteinases"/>
    <property type="match status" value="1"/>
</dbReference>
<sequence>MSQRRAGFKKGIILVTAVLFSLSSYMDVSAFTDEKKLIQIDTTREWVDASNVVLDLQKLHFDYSDVYGDNEFSRLNRIIKQSMGSSREDFQLQFVNFSEENFNKLSDAIEELCFYNGYSIKRFRLDYKKDPSEVIYRSKIHLETRESREERKKVERWVNEQVKKHVAPLKNDVDKIKRINKIIAENIKYDDNLSNFTAYEGVFKGATVCDGYSVLGHRMLSAAGFKDILTVKGFSTQSGKNVPHRWNMIRLGDKWYHIDFTFNDTGHYPKSEKYLNNYLLKSDQYMRKDHKWDETKYPSAY</sequence>
<protein>
    <submittedName>
        <fullName evidence="2">Transglutaminase domain-containing protein</fullName>
    </submittedName>
</protein>
<reference evidence="3" key="1">
    <citation type="journal article" date="2019" name="Int. J. Syst. Evol. Microbiol.">
        <title>The Global Catalogue of Microorganisms (GCM) 10K type strain sequencing project: providing services to taxonomists for standard genome sequencing and annotation.</title>
        <authorList>
            <consortium name="The Broad Institute Genomics Platform"/>
            <consortium name="The Broad Institute Genome Sequencing Center for Infectious Disease"/>
            <person name="Wu L."/>
            <person name="Ma J."/>
        </authorList>
    </citation>
    <scope>NUCLEOTIDE SEQUENCE [LARGE SCALE GENOMIC DNA]</scope>
    <source>
        <strain evidence="3">CCUG 46385</strain>
    </source>
</reference>
<evidence type="ECO:0000313" key="2">
    <source>
        <dbReference type="EMBL" id="MFC4805161.1"/>
    </source>
</evidence>
<dbReference type="EMBL" id="JBHSHL010000034">
    <property type="protein sequence ID" value="MFC4805161.1"/>
    <property type="molecule type" value="Genomic_DNA"/>
</dbReference>